<proteinExistence type="predicted"/>
<feature type="domain" description="AAA-ATPase-like" evidence="1">
    <location>
        <begin position="14"/>
        <end position="237"/>
    </location>
</feature>
<dbReference type="SUPFAM" id="SSF52540">
    <property type="entry name" value="P-loop containing nucleoside triphosphate hydrolases"/>
    <property type="match status" value="1"/>
</dbReference>
<dbReference type="InterPro" id="IPR027417">
    <property type="entry name" value="P-loop_NTPase"/>
</dbReference>
<reference evidence="3" key="1">
    <citation type="submission" date="2014-11" db="EMBL/GenBank/DDBJ databases">
        <authorList>
            <person name="Hornung B.V."/>
        </authorList>
    </citation>
    <scope>NUCLEOTIDE SEQUENCE</scope>
    <source>
        <strain evidence="3">INE</strain>
    </source>
</reference>
<dbReference type="Gene3D" id="3.40.50.300">
    <property type="entry name" value="P-loop containing nucleotide triphosphate hydrolases"/>
    <property type="match status" value="1"/>
</dbReference>
<gene>
    <name evidence="2" type="ORF">DEACI_1852</name>
    <name evidence="3" type="ORF">DEACI_2999</name>
</gene>
<dbReference type="Proteomes" id="UP000836597">
    <property type="component" value="Chromosome"/>
</dbReference>
<evidence type="ECO:0000313" key="3">
    <source>
        <dbReference type="EMBL" id="CEJ08522.1"/>
    </source>
</evidence>
<dbReference type="InterPro" id="IPR018631">
    <property type="entry name" value="AAA-ATPase-like_dom"/>
</dbReference>
<dbReference type="EMBL" id="LR746496">
    <property type="protein sequence ID" value="CAA7601199.1"/>
    <property type="molecule type" value="Genomic_DNA"/>
</dbReference>
<accession>A0A8S0W7W1</accession>
<dbReference type="Proteomes" id="UP001071230">
    <property type="component" value="Unassembled WGS sequence"/>
</dbReference>
<dbReference type="PANTHER" id="PTHR34825:SF1">
    <property type="entry name" value="AAA-ATPASE-LIKE DOMAIN-CONTAINING PROTEIN"/>
    <property type="match status" value="1"/>
</dbReference>
<dbReference type="InterPro" id="IPR012547">
    <property type="entry name" value="PDDEXK_9"/>
</dbReference>
<evidence type="ECO:0000259" key="1">
    <source>
        <dbReference type="Pfam" id="PF09820"/>
    </source>
</evidence>
<dbReference type="PANTHER" id="PTHR34825">
    <property type="entry name" value="CONSERVED PROTEIN, WITH A WEAK D-GALACTARATE DEHYDRATASE/ALTRONATE HYDROLASE DOMAIN"/>
    <property type="match status" value="1"/>
</dbReference>
<dbReference type="KEGG" id="aacx:DEACI_1852"/>
<dbReference type="Pfam" id="PF09820">
    <property type="entry name" value="AAA-ATPase_like"/>
    <property type="match status" value="1"/>
</dbReference>
<name>A0A8S0W7W1_9FIRM</name>
<organism evidence="2">
    <name type="scientific">Acididesulfobacillus acetoxydans</name>
    <dbReference type="NCBI Taxonomy" id="1561005"/>
    <lineage>
        <taxon>Bacteria</taxon>
        <taxon>Bacillati</taxon>
        <taxon>Bacillota</taxon>
        <taxon>Clostridia</taxon>
        <taxon>Eubacteriales</taxon>
        <taxon>Peptococcaceae</taxon>
        <taxon>Acididesulfobacillus</taxon>
    </lineage>
</organism>
<keyword evidence="4" id="KW-1185">Reference proteome</keyword>
<reference evidence="2" key="2">
    <citation type="submission" date="2020-01" db="EMBL/GenBank/DDBJ databases">
        <authorList>
            <person name="Hornung B."/>
        </authorList>
    </citation>
    <scope>NUCLEOTIDE SEQUENCE</scope>
    <source>
        <strain evidence="2">PacBioINE</strain>
    </source>
</reference>
<dbReference type="Pfam" id="PF08011">
    <property type="entry name" value="PDDEXK_9"/>
    <property type="match status" value="1"/>
</dbReference>
<evidence type="ECO:0000313" key="4">
    <source>
        <dbReference type="Proteomes" id="UP001071230"/>
    </source>
</evidence>
<sequence>MIWGAESVKKRIAIGVSDFREMLTGAYYYVDKTLFIKDILEDGSKVILLPRPRRFGKTLNMSMLRYFFEKSAPDHSGLFENLAICRHADCMAKQGQYPVIYLTFKDLKHNTWKVTYDSFVQLIYTEYNRHLYLLDSSVMSDMDKKYFRRVSMEEGSEADYAGSIKKLSEFLSKHYGKKTIILIDEYDVPIQQAYLKQYYDPLVSFLRNLMTAALKDNNYLEKAVLTGVMRVARESLFSGLNNLSVWTLLDEPYSRYFGFLESEVEELLNYYGIESQIEEVRSWYNGYIFGDTVVYNPWSVLKYAQNWQGGLQPYWVNTSDNELVKRLISKGGYELKSELEELLQGGALVKTINQNISMGEVEQSEENVWSFLLFSGYLKALTRDLIRGDFVCRLAIPNYEVEVLYQKIILSWFVNQSGRNKLQSLLNSLMSGEVKTFTALFKEYVMASLSYFDTGGQEPEQFYHAFVLGLLVGLRPEHEVKSNRESGYGRYDVMIIPRDLKQAGIIIEFKKVEADEGEDLEKAAERALQQIDAKEYGQELIERGIRKIRKLGIAFRGKEVLVRAKDWESQTSLT</sequence>
<evidence type="ECO:0000313" key="2">
    <source>
        <dbReference type="EMBL" id="CAA7601199.1"/>
    </source>
</evidence>
<dbReference type="EMBL" id="CDGJ01000082">
    <property type="protein sequence ID" value="CEJ08522.1"/>
    <property type="molecule type" value="Genomic_DNA"/>
</dbReference>
<dbReference type="AlphaFoldDB" id="A0A8S0W7W1"/>
<protein>
    <submittedName>
        <fullName evidence="3">AAA-ATPase-like protein</fullName>
    </submittedName>
    <submittedName>
        <fullName evidence="2">PD-(D/E)XK nuclease superfamily</fullName>
    </submittedName>
</protein>